<proteinExistence type="predicted"/>
<feature type="compositionally biased region" description="Polar residues" evidence="1">
    <location>
        <begin position="241"/>
        <end position="251"/>
    </location>
</feature>
<gene>
    <name evidence="2" type="ORF">BESB_024430</name>
</gene>
<accession>A0A2A9M6L5</accession>
<protein>
    <submittedName>
        <fullName evidence="2">Uncharacterized protein</fullName>
    </submittedName>
</protein>
<sequence>MKVKSTKLNRTNRGVTLLETARMSRRNEYQSGNTLVFSSLKASEDTSPRPSYAEVARCAESPERMSDESPNAWAASHKGLCHITVTSQHIPELNEASGFQSADVPVVSYADIVKRPQSPTYREPASMSDAQMKQKSYAHVSTSRKVVDELESSSAAPPGQHRSHADGRMPSLLSSRPTGAWASSGKVAFSKQKQLPHTPDVEFFPVATEKRSGLLKPRGRRNRKANASRSSSGAETKWAARSQNTATPTASGTASCPVHYLTFMDETAAVINEGLKFGLVRCLLSAQQQVPEDHSERGLTHRRVMIEERPWHVKTNRFPAGMNVDNFPATGYSVAPSKAVRAPCPLGRLSIEEWKAAVAITMHLYTRHAPRHQLADKW</sequence>
<reference evidence="2 3" key="1">
    <citation type="submission" date="2017-09" db="EMBL/GenBank/DDBJ databases">
        <title>Genome sequencing of Besnoitia besnoiti strain Bb-Ger1.</title>
        <authorList>
            <person name="Schares G."/>
            <person name="Venepally P."/>
            <person name="Lorenzi H.A."/>
        </authorList>
    </citation>
    <scope>NUCLEOTIDE SEQUENCE [LARGE SCALE GENOMIC DNA]</scope>
    <source>
        <strain evidence="2 3">Bb-Ger1</strain>
    </source>
</reference>
<dbReference type="KEGG" id="bbes:BESB_024430"/>
<comment type="caution">
    <text evidence="2">The sequence shown here is derived from an EMBL/GenBank/DDBJ whole genome shotgun (WGS) entry which is preliminary data.</text>
</comment>
<dbReference type="RefSeq" id="XP_029215960.1">
    <property type="nucleotide sequence ID" value="XM_029361145.1"/>
</dbReference>
<feature type="compositionally biased region" description="Polar residues" evidence="1">
    <location>
        <begin position="128"/>
        <end position="144"/>
    </location>
</feature>
<feature type="region of interest" description="Disordered" evidence="1">
    <location>
        <begin position="118"/>
        <end position="179"/>
    </location>
</feature>
<dbReference type="GeneID" id="40307503"/>
<evidence type="ECO:0000313" key="2">
    <source>
        <dbReference type="EMBL" id="PFH31951.1"/>
    </source>
</evidence>
<name>A0A2A9M6L5_BESBE</name>
<dbReference type="EMBL" id="NWUJ01000013">
    <property type="protein sequence ID" value="PFH31951.1"/>
    <property type="molecule type" value="Genomic_DNA"/>
</dbReference>
<evidence type="ECO:0000313" key="3">
    <source>
        <dbReference type="Proteomes" id="UP000224006"/>
    </source>
</evidence>
<dbReference type="VEuPathDB" id="ToxoDB:BESB_024430"/>
<dbReference type="AlphaFoldDB" id="A0A2A9M6L5"/>
<evidence type="ECO:0000256" key="1">
    <source>
        <dbReference type="SAM" id="MobiDB-lite"/>
    </source>
</evidence>
<keyword evidence="3" id="KW-1185">Reference proteome</keyword>
<feature type="compositionally biased region" description="Basic residues" evidence="1">
    <location>
        <begin position="217"/>
        <end position="226"/>
    </location>
</feature>
<feature type="region of interest" description="Disordered" evidence="1">
    <location>
        <begin position="212"/>
        <end position="251"/>
    </location>
</feature>
<organism evidence="2 3">
    <name type="scientific">Besnoitia besnoiti</name>
    <name type="common">Apicomplexan protozoan</name>
    <dbReference type="NCBI Taxonomy" id="94643"/>
    <lineage>
        <taxon>Eukaryota</taxon>
        <taxon>Sar</taxon>
        <taxon>Alveolata</taxon>
        <taxon>Apicomplexa</taxon>
        <taxon>Conoidasida</taxon>
        <taxon>Coccidia</taxon>
        <taxon>Eucoccidiorida</taxon>
        <taxon>Eimeriorina</taxon>
        <taxon>Sarcocystidae</taxon>
        <taxon>Besnoitia</taxon>
    </lineage>
</organism>
<dbReference type="Proteomes" id="UP000224006">
    <property type="component" value="Chromosome XII"/>
</dbReference>
<dbReference type="OrthoDB" id="330211at2759"/>